<evidence type="ECO:0000256" key="8">
    <source>
        <dbReference type="ARBA" id="ARBA00023012"/>
    </source>
</evidence>
<evidence type="ECO:0000259" key="10">
    <source>
        <dbReference type="Pfam" id="PF07730"/>
    </source>
</evidence>
<evidence type="ECO:0000256" key="6">
    <source>
        <dbReference type="ARBA" id="ARBA00022777"/>
    </source>
</evidence>
<dbReference type="EMBL" id="JBBEGN010000021">
    <property type="protein sequence ID" value="MEJ2871352.1"/>
    <property type="molecule type" value="Genomic_DNA"/>
</dbReference>
<protein>
    <recommendedName>
        <fullName evidence="2">histidine kinase</fullName>
        <ecNumber evidence="2">2.7.13.3</ecNumber>
    </recommendedName>
</protein>
<keyword evidence="12" id="KW-1185">Reference proteome</keyword>
<keyword evidence="3" id="KW-0597">Phosphoprotein</keyword>
<organism evidence="11 12">
    <name type="scientific">Actinomycetospora aurantiaca</name>
    <dbReference type="NCBI Taxonomy" id="3129233"/>
    <lineage>
        <taxon>Bacteria</taxon>
        <taxon>Bacillati</taxon>
        <taxon>Actinomycetota</taxon>
        <taxon>Actinomycetes</taxon>
        <taxon>Pseudonocardiales</taxon>
        <taxon>Pseudonocardiaceae</taxon>
        <taxon>Actinomycetospora</taxon>
    </lineage>
</organism>
<dbReference type="SUPFAM" id="SSF55874">
    <property type="entry name" value="ATPase domain of HSP90 chaperone/DNA topoisomerase II/histidine kinase"/>
    <property type="match status" value="1"/>
</dbReference>
<feature type="transmembrane region" description="Helical" evidence="9">
    <location>
        <begin position="63"/>
        <end position="81"/>
    </location>
</feature>
<sequence>MAATRDPRIATEQAQGDAWRTLLLVLCALSGLVATSLSPAGAGYATVFIAAGLAGRVVLDGRLVWALAAVAAVALSVVFAFSVSSPWGLLLGLSIPVLASQSLNRARLHREHARVVALLAERDALREAEIAGAAAQERARIARDLHDVLAHSLSGLSLHLQAIRAVLAKRLGPDDAVVASIDTAADLARSGLAEAKEAVAALRSTPSPTAADLRALVDRHDAGLTVDGDLDGAAPEVREAVFAAVREALTNADRHAPGARSDVTVVAGPDAVEATVANTAATGTPVVGVGGGIGLVGLRERAALVGGTVEAGPHDAGWRVALHVPASGRVSA</sequence>
<keyword evidence="7" id="KW-0067">ATP-binding</keyword>
<evidence type="ECO:0000256" key="1">
    <source>
        <dbReference type="ARBA" id="ARBA00000085"/>
    </source>
</evidence>
<dbReference type="Gene3D" id="3.30.565.10">
    <property type="entry name" value="Histidine kinase-like ATPase, C-terminal domain"/>
    <property type="match status" value="1"/>
</dbReference>
<reference evidence="11 12" key="1">
    <citation type="submission" date="2024-03" db="EMBL/GenBank/DDBJ databases">
        <title>Actinomycetospora sp. OC33-EN08, a novel actinomycete isolated from wild orchid (Aerides multiflora).</title>
        <authorList>
            <person name="Suriyachadkun C."/>
        </authorList>
    </citation>
    <scope>NUCLEOTIDE SEQUENCE [LARGE SCALE GENOMIC DNA]</scope>
    <source>
        <strain evidence="11 12">OC33-EN08</strain>
    </source>
</reference>
<keyword evidence="4" id="KW-0808">Transferase</keyword>
<dbReference type="InterPro" id="IPR011712">
    <property type="entry name" value="Sig_transdc_His_kin_sub3_dim/P"/>
</dbReference>
<dbReference type="Gene3D" id="1.20.5.1930">
    <property type="match status" value="1"/>
</dbReference>
<dbReference type="PANTHER" id="PTHR24421:SF10">
    <property type="entry name" value="NITRATE_NITRITE SENSOR PROTEIN NARQ"/>
    <property type="match status" value="1"/>
</dbReference>
<evidence type="ECO:0000313" key="11">
    <source>
        <dbReference type="EMBL" id="MEJ2871352.1"/>
    </source>
</evidence>
<evidence type="ECO:0000256" key="2">
    <source>
        <dbReference type="ARBA" id="ARBA00012438"/>
    </source>
</evidence>
<dbReference type="InterPro" id="IPR050482">
    <property type="entry name" value="Sensor_HK_TwoCompSys"/>
</dbReference>
<comment type="catalytic activity">
    <reaction evidence="1">
        <text>ATP + protein L-histidine = ADP + protein N-phospho-L-histidine.</text>
        <dbReference type="EC" id="2.7.13.3"/>
    </reaction>
</comment>
<name>A0ABU8MVM0_9PSEU</name>
<keyword evidence="6 11" id="KW-0418">Kinase</keyword>
<evidence type="ECO:0000313" key="12">
    <source>
        <dbReference type="Proteomes" id="UP001385809"/>
    </source>
</evidence>
<feature type="domain" description="Signal transduction histidine kinase subgroup 3 dimerisation and phosphoacceptor" evidence="10">
    <location>
        <begin position="137"/>
        <end position="205"/>
    </location>
</feature>
<evidence type="ECO:0000256" key="3">
    <source>
        <dbReference type="ARBA" id="ARBA00022553"/>
    </source>
</evidence>
<evidence type="ECO:0000256" key="4">
    <source>
        <dbReference type="ARBA" id="ARBA00022679"/>
    </source>
</evidence>
<keyword evidence="8" id="KW-0902">Two-component regulatory system</keyword>
<keyword evidence="5" id="KW-0547">Nucleotide-binding</keyword>
<gene>
    <name evidence="11" type="ORF">WCD74_26580</name>
</gene>
<accession>A0ABU8MVM0</accession>
<evidence type="ECO:0000256" key="7">
    <source>
        <dbReference type="ARBA" id="ARBA00022840"/>
    </source>
</evidence>
<keyword evidence="9" id="KW-0812">Transmembrane</keyword>
<keyword evidence="9" id="KW-0472">Membrane</keyword>
<dbReference type="InterPro" id="IPR036890">
    <property type="entry name" value="HATPase_C_sf"/>
</dbReference>
<feature type="transmembrane region" description="Helical" evidence="9">
    <location>
        <begin position="22"/>
        <end position="51"/>
    </location>
</feature>
<dbReference type="EC" id="2.7.13.3" evidence="2"/>
<proteinExistence type="predicted"/>
<dbReference type="PANTHER" id="PTHR24421">
    <property type="entry name" value="NITRATE/NITRITE SENSOR PROTEIN NARX-RELATED"/>
    <property type="match status" value="1"/>
</dbReference>
<evidence type="ECO:0000256" key="5">
    <source>
        <dbReference type="ARBA" id="ARBA00022741"/>
    </source>
</evidence>
<dbReference type="Proteomes" id="UP001385809">
    <property type="component" value="Unassembled WGS sequence"/>
</dbReference>
<dbReference type="Pfam" id="PF07730">
    <property type="entry name" value="HisKA_3"/>
    <property type="match status" value="1"/>
</dbReference>
<dbReference type="RefSeq" id="WP_337697920.1">
    <property type="nucleotide sequence ID" value="NZ_JBBEGN010000021.1"/>
</dbReference>
<keyword evidence="9" id="KW-1133">Transmembrane helix</keyword>
<dbReference type="GO" id="GO:0016301">
    <property type="term" value="F:kinase activity"/>
    <property type="evidence" value="ECO:0007669"/>
    <property type="project" value="UniProtKB-KW"/>
</dbReference>
<comment type="caution">
    <text evidence="11">The sequence shown here is derived from an EMBL/GenBank/DDBJ whole genome shotgun (WGS) entry which is preliminary data.</text>
</comment>
<evidence type="ECO:0000256" key="9">
    <source>
        <dbReference type="SAM" id="Phobius"/>
    </source>
</evidence>